<keyword evidence="5" id="KW-1185">Reference proteome</keyword>
<dbReference type="InterPro" id="IPR012910">
    <property type="entry name" value="Plug_dom"/>
</dbReference>
<evidence type="ECO:0000256" key="2">
    <source>
        <dbReference type="SAM" id="SignalP"/>
    </source>
</evidence>
<evidence type="ECO:0000259" key="3">
    <source>
        <dbReference type="Pfam" id="PF07715"/>
    </source>
</evidence>
<feature type="signal peptide" evidence="2">
    <location>
        <begin position="1"/>
        <end position="22"/>
    </location>
</feature>
<dbReference type="Gene3D" id="2.170.130.10">
    <property type="entry name" value="TonB-dependent receptor, plug domain"/>
    <property type="match status" value="1"/>
</dbReference>
<feature type="compositionally biased region" description="Polar residues" evidence="1">
    <location>
        <begin position="314"/>
        <end position="328"/>
    </location>
</feature>
<evidence type="ECO:0000256" key="1">
    <source>
        <dbReference type="SAM" id="MobiDB-lite"/>
    </source>
</evidence>
<dbReference type="InterPro" id="IPR037066">
    <property type="entry name" value="Plug_dom_sf"/>
</dbReference>
<dbReference type="RefSeq" id="WP_316025813.1">
    <property type="nucleotide sequence ID" value="NZ_JAWDIO010000002.1"/>
</dbReference>
<proteinExistence type="predicted"/>
<feature type="region of interest" description="Disordered" evidence="1">
    <location>
        <begin position="314"/>
        <end position="339"/>
    </location>
</feature>
<dbReference type="PANTHER" id="PTHR40980">
    <property type="entry name" value="PLUG DOMAIN-CONTAINING PROTEIN"/>
    <property type="match status" value="1"/>
</dbReference>
<dbReference type="SUPFAM" id="SSF56935">
    <property type="entry name" value="Porins"/>
    <property type="match status" value="1"/>
</dbReference>
<comment type="caution">
    <text evidence="4">The sequence shown here is derived from an EMBL/GenBank/DDBJ whole genome shotgun (WGS) entry which is preliminary data.</text>
</comment>
<feature type="domain" description="TonB-dependent receptor plug" evidence="3">
    <location>
        <begin position="59"/>
        <end position="169"/>
    </location>
</feature>
<dbReference type="PANTHER" id="PTHR40980:SF3">
    <property type="entry name" value="TONB-DEPENDENT RECEPTOR-LIKE BETA-BARREL DOMAIN-CONTAINING PROTEIN"/>
    <property type="match status" value="1"/>
</dbReference>
<dbReference type="EMBL" id="JAWDIO010000002">
    <property type="protein sequence ID" value="MDU0354196.1"/>
    <property type="molecule type" value="Genomic_DNA"/>
</dbReference>
<gene>
    <name evidence="4" type="ORF">RS130_09850</name>
</gene>
<reference evidence="4 5" key="1">
    <citation type="submission" date="2023-10" db="EMBL/GenBank/DDBJ databases">
        <title>Glaciecola aquimarina strain GGW-M5 nov., isolated from a coastal seawater.</title>
        <authorList>
            <person name="Bayburt H."/>
            <person name="Kim J.M."/>
            <person name="Choi B.J."/>
            <person name="Jeon C.O."/>
        </authorList>
    </citation>
    <scope>NUCLEOTIDE SEQUENCE [LARGE SCALE GENOMIC DNA]</scope>
    <source>
        <strain evidence="4 5">KCTC 32108</strain>
    </source>
</reference>
<evidence type="ECO:0000313" key="4">
    <source>
        <dbReference type="EMBL" id="MDU0354196.1"/>
    </source>
</evidence>
<protein>
    <submittedName>
        <fullName evidence="4">TonB-dependent receptor plug domain-containing protein</fullName>
    </submittedName>
</protein>
<dbReference type="Proteomes" id="UP001247805">
    <property type="component" value="Unassembled WGS sequence"/>
</dbReference>
<evidence type="ECO:0000313" key="5">
    <source>
        <dbReference type="Proteomes" id="UP001247805"/>
    </source>
</evidence>
<sequence length="622" mass="68147">MASTFRLSALSLAIIASMTAYAQEEKADSKVDKDKDIEIIEVTGYKGSLKKALNRKRFAENVVDSIHAEDIGKSTDQNIADALSRVTGISIQTQDGEGTRITIRGTQANENQIKLNGVTLTSGFTGDASSGGVSMDQSVDLSSFSADILSSIDVVKTPSADHDEGSLGATVILRTVKPLNVNKPVRTVTAQARYNEFTDQKNRKVNLSLSDKFFNDSLGFVLTASDETQNTRKDSMYSGWSENLVFVEAGRAMDTATNALTTEDMWAFHTGYNSMSLNMNKRDRRTGNLGIQYMPTDGTDLQLDISHTTQDLSFDTHNFSTNTSQESRSGGGAQSNNEADDPQELWWKVNSLAANEDAAVLVRNVNANTKGSINRRVGGSELKTDVVSLRLNQVITEDLVMDLNFGYSRTVDGSTRNIDASTATWNTLGGGRKLGEGLGPDGEDLFGGRGIEPGGWDCSTGQCQIIYAREPALYTAPTDNPNGQYYARGTFIPFDYKSSHLGGLTQYFNDSEDVNKSVFLDFDYDVEWGPVTQVEFGFKYSSRDRDVIVDKQQLHDLSEPVFDEDGRLLSGSLTTTRINASEFITGEHFPVDNFMEGISPSSFDLQRGWGLLTQKGPCRLLF</sequence>
<name>A0ABU3SW07_9ALTE</name>
<keyword evidence="4" id="KW-0675">Receptor</keyword>
<accession>A0ABU3SW07</accession>
<keyword evidence="2" id="KW-0732">Signal</keyword>
<dbReference type="Pfam" id="PF07715">
    <property type="entry name" value="Plug"/>
    <property type="match status" value="1"/>
</dbReference>
<feature type="chain" id="PRO_5046274954" evidence="2">
    <location>
        <begin position="23"/>
        <end position="622"/>
    </location>
</feature>
<organism evidence="4 5">
    <name type="scientific">Paraglaciecola aquimarina</name>
    <dbReference type="NCBI Taxonomy" id="1235557"/>
    <lineage>
        <taxon>Bacteria</taxon>
        <taxon>Pseudomonadati</taxon>
        <taxon>Pseudomonadota</taxon>
        <taxon>Gammaproteobacteria</taxon>
        <taxon>Alteromonadales</taxon>
        <taxon>Alteromonadaceae</taxon>
        <taxon>Paraglaciecola</taxon>
    </lineage>
</organism>